<dbReference type="OrthoDB" id="515705at2"/>
<dbReference type="Proteomes" id="UP000226442">
    <property type="component" value="Unassembled WGS sequence"/>
</dbReference>
<evidence type="ECO:0000256" key="1">
    <source>
        <dbReference type="SAM" id="SignalP"/>
    </source>
</evidence>
<keyword evidence="1" id="KW-0732">Signal</keyword>
<comment type="caution">
    <text evidence="2">The sequence shown here is derived from an EMBL/GenBank/DDBJ whole genome shotgun (WGS) entry which is preliminary data.</text>
</comment>
<dbReference type="RefSeq" id="WP_143603693.1">
    <property type="nucleotide sequence ID" value="NZ_NXIB02000017.1"/>
</dbReference>
<accession>A0A2G4F443</accession>
<name>A0A2G4F443_9CYAN</name>
<reference evidence="2" key="1">
    <citation type="submission" date="2017-10" db="EMBL/GenBank/DDBJ databases">
        <title>Draft genome sequence of the planktic cyanobacteria Tychonema bourrellyi isolated from alpine lentic freshwater.</title>
        <authorList>
            <person name="Tett A."/>
            <person name="Armanini F."/>
            <person name="Asnicar F."/>
            <person name="Boscaini A."/>
            <person name="Pasolli E."/>
            <person name="Zolfo M."/>
            <person name="Donati C."/>
            <person name="Salmaso N."/>
            <person name="Segata N."/>
        </authorList>
    </citation>
    <scope>NUCLEOTIDE SEQUENCE</scope>
    <source>
        <strain evidence="2">FEM_GT703</strain>
    </source>
</reference>
<feature type="signal peptide" evidence="1">
    <location>
        <begin position="1"/>
        <end position="21"/>
    </location>
</feature>
<evidence type="ECO:0008006" key="4">
    <source>
        <dbReference type="Google" id="ProtNLM"/>
    </source>
</evidence>
<organism evidence="2 3">
    <name type="scientific">Tychonema bourrellyi FEM_GT703</name>
    <dbReference type="NCBI Taxonomy" id="2040638"/>
    <lineage>
        <taxon>Bacteria</taxon>
        <taxon>Bacillati</taxon>
        <taxon>Cyanobacteriota</taxon>
        <taxon>Cyanophyceae</taxon>
        <taxon>Oscillatoriophycideae</taxon>
        <taxon>Oscillatoriales</taxon>
        <taxon>Microcoleaceae</taxon>
        <taxon>Tychonema</taxon>
    </lineage>
</organism>
<proteinExistence type="predicted"/>
<gene>
    <name evidence="2" type="ORF">CP500_004715</name>
</gene>
<dbReference type="EMBL" id="NXIB02000017">
    <property type="protein sequence ID" value="PHX56554.1"/>
    <property type="molecule type" value="Genomic_DNA"/>
</dbReference>
<evidence type="ECO:0000313" key="3">
    <source>
        <dbReference type="Proteomes" id="UP000226442"/>
    </source>
</evidence>
<evidence type="ECO:0000313" key="2">
    <source>
        <dbReference type="EMBL" id="PHX56554.1"/>
    </source>
</evidence>
<feature type="chain" id="PRO_5013841484" description="DUF5666 domain-containing protein" evidence="1">
    <location>
        <begin position="22"/>
        <end position="201"/>
    </location>
</feature>
<sequence length="201" mass="21861">MKYKTLSFLVVALFTVTAGMAAQVNAASQDVQKQNVRSVQAQASGSQAIPVALPTIAKISMKKGEPTSGRVVEIDEKTQKISLQRGRDKVSIPLSQIEKIVFPKTAEVYLSNGEMPKVRGDGTPAKGRPETWRGIPMNAFRLLDPNKGQADVKLGSVLSLDKLDSLNSVIVGDGKNKRQFVVDEMQFDVQKKTMTIAATPY</sequence>
<keyword evidence="3" id="KW-1185">Reference proteome</keyword>
<dbReference type="AlphaFoldDB" id="A0A2G4F443"/>
<protein>
    <recommendedName>
        <fullName evidence="4">DUF5666 domain-containing protein</fullName>
    </recommendedName>
</protein>